<feature type="compositionally biased region" description="Polar residues" evidence="1">
    <location>
        <begin position="1"/>
        <end position="14"/>
    </location>
</feature>
<feature type="compositionally biased region" description="Basic and acidic residues" evidence="1">
    <location>
        <begin position="270"/>
        <end position="288"/>
    </location>
</feature>
<feature type="region of interest" description="Disordered" evidence="1">
    <location>
        <begin position="1"/>
        <end position="27"/>
    </location>
</feature>
<organism evidence="2 3">
    <name type="scientific">Frankia canadensis</name>
    <dbReference type="NCBI Taxonomy" id="1836972"/>
    <lineage>
        <taxon>Bacteria</taxon>
        <taxon>Bacillati</taxon>
        <taxon>Actinomycetota</taxon>
        <taxon>Actinomycetes</taxon>
        <taxon>Frankiales</taxon>
        <taxon>Frankiaceae</taxon>
        <taxon>Frankia</taxon>
    </lineage>
</organism>
<protein>
    <recommendedName>
        <fullName evidence="4">Tetratricopeptide repeat protein</fullName>
    </recommendedName>
</protein>
<evidence type="ECO:0008006" key="4">
    <source>
        <dbReference type="Google" id="ProtNLM"/>
    </source>
</evidence>
<dbReference type="EMBL" id="FZMO01000524">
    <property type="protein sequence ID" value="SNQ50983.1"/>
    <property type="molecule type" value="Genomic_DNA"/>
</dbReference>
<dbReference type="AlphaFoldDB" id="A0A2I2KZ94"/>
<dbReference type="Gene3D" id="1.25.40.10">
    <property type="entry name" value="Tetratricopeptide repeat domain"/>
    <property type="match status" value="1"/>
</dbReference>
<evidence type="ECO:0000313" key="3">
    <source>
        <dbReference type="Proteomes" id="UP000234331"/>
    </source>
</evidence>
<accession>A0A2I2KZ94</accession>
<name>A0A2I2KZ94_9ACTN</name>
<evidence type="ECO:0000313" key="2">
    <source>
        <dbReference type="EMBL" id="SNQ50983.1"/>
    </source>
</evidence>
<feature type="region of interest" description="Disordered" evidence="1">
    <location>
        <begin position="270"/>
        <end position="304"/>
    </location>
</feature>
<sequence length="369" mass="38806">MTSTGRSSTSSPANDATRPPPVGSSPTHCLATIPDAGLRAATASPMALAATTAALERAGLAHRDGDALTTHTLVRAAVRTHTTPEQAAELVDGLGRMLHAALPADVTTTPDAWPPWRELLPHAQAVLEATDPAADTPHTAWLAEHTAAYLTEQGHPEQAEPLAARAVTARERLDGPDHPDTLTARETHLRAALGADHLDHADGAVPGIVDEHVDPAESSGRGVERRLDLGLVGHVEWEGQDPTVGRGDQVVEGLGAAGGRHDEVAAAQRGLRDLTPEAGRRAGDEPHAPGRARPAGVRSRHRPDHRNGRLILEARISHALGTPLAAVPRLVSAVVWLTPRRQPPTAVGNSPVTLVRCWPVRLSTANDSM</sequence>
<evidence type="ECO:0000256" key="1">
    <source>
        <dbReference type="SAM" id="MobiDB-lite"/>
    </source>
</evidence>
<dbReference type="InterPro" id="IPR011990">
    <property type="entry name" value="TPR-like_helical_dom_sf"/>
</dbReference>
<gene>
    <name evidence="2" type="ORF">FRACA_590005</name>
</gene>
<proteinExistence type="predicted"/>
<dbReference type="Proteomes" id="UP000234331">
    <property type="component" value="Unassembled WGS sequence"/>
</dbReference>
<reference evidence="2 3" key="1">
    <citation type="submission" date="2017-06" db="EMBL/GenBank/DDBJ databases">
        <authorList>
            <person name="Kim H.J."/>
            <person name="Triplett B.A."/>
        </authorList>
    </citation>
    <scope>NUCLEOTIDE SEQUENCE [LARGE SCALE GENOMIC DNA]</scope>
    <source>
        <strain evidence="2">FRACA_ARgP5</strain>
    </source>
</reference>
<keyword evidence="3" id="KW-1185">Reference proteome</keyword>